<proteinExistence type="predicted"/>
<dbReference type="EMBL" id="AP014879">
    <property type="protein sequence ID" value="BAV33408.1"/>
    <property type="molecule type" value="Genomic_DNA"/>
</dbReference>
<gene>
    <name evidence="2" type="ORF">SCL_1094</name>
</gene>
<keyword evidence="3" id="KW-1185">Reference proteome</keyword>
<evidence type="ECO:0000256" key="1">
    <source>
        <dbReference type="SAM" id="MobiDB-lite"/>
    </source>
</evidence>
<dbReference type="Proteomes" id="UP000243180">
    <property type="component" value="Chromosome"/>
</dbReference>
<evidence type="ECO:0000313" key="3">
    <source>
        <dbReference type="Proteomes" id="UP000243180"/>
    </source>
</evidence>
<evidence type="ECO:0000313" key="2">
    <source>
        <dbReference type="EMBL" id="BAV33408.1"/>
    </source>
</evidence>
<name>A0A1B4XF26_9GAMM</name>
<accession>A0A1B4XF26</accession>
<dbReference type="AlphaFoldDB" id="A0A1B4XF26"/>
<protein>
    <submittedName>
        <fullName evidence="2">Uncharacterized protein</fullName>
    </submittedName>
</protein>
<sequence length="97" mass="10636">MGKLVIKVTVYQDTDPDLYDSVSHLPLRRRSAVIRRLWRRGLQAGSPETVMTRRADPSRVESAGAEETAMTTDPASGDGGELLRRHLDGLSGLTAFV</sequence>
<organism evidence="2 3">
    <name type="scientific">Sulfuricaulis limicola</name>
    <dbReference type="NCBI Taxonomy" id="1620215"/>
    <lineage>
        <taxon>Bacteria</taxon>
        <taxon>Pseudomonadati</taxon>
        <taxon>Pseudomonadota</taxon>
        <taxon>Gammaproteobacteria</taxon>
        <taxon>Acidiferrobacterales</taxon>
        <taxon>Acidiferrobacteraceae</taxon>
        <taxon>Sulfuricaulis</taxon>
    </lineage>
</organism>
<dbReference type="InParanoid" id="A0A1B4XF26"/>
<reference evidence="2 3" key="1">
    <citation type="submission" date="2015-05" db="EMBL/GenBank/DDBJ databases">
        <title>Complete genome sequence of a sulfur-oxidizing gammaproteobacterium strain HA5.</title>
        <authorList>
            <person name="Miura A."/>
            <person name="Kojima H."/>
            <person name="Fukui M."/>
        </authorList>
    </citation>
    <scope>NUCLEOTIDE SEQUENCE [LARGE SCALE GENOMIC DNA]</scope>
    <source>
        <strain evidence="2 3">HA5</strain>
    </source>
</reference>
<dbReference type="RefSeq" id="WP_096360274.1">
    <property type="nucleotide sequence ID" value="NZ_AP014879.1"/>
</dbReference>
<feature type="region of interest" description="Disordered" evidence="1">
    <location>
        <begin position="48"/>
        <end position="80"/>
    </location>
</feature>
<dbReference type="KEGG" id="slim:SCL_1094"/>